<feature type="compositionally biased region" description="Gly residues" evidence="1">
    <location>
        <begin position="129"/>
        <end position="138"/>
    </location>
</feature>
<evidence type="ECO:0000313" key="2">
    <source>
        <dbReference type="EMBL" id="KAF7383851.1"/>
    </source>
</evidence>
<evidence type="ECO:0000313" key="3">
    <source>
        <dbReference type="Proteomes" id="UP000617340"/>
    </source>
</evidence>
<evidence type="ECO:0000256" key="1">
    <source>
        <dbReference type="SAM" id="MobiDB-lite"/>
    </source>
</evidence>
<sequence length="172" mass="18618">MDRRNAYRSMVIVPPLAITSNRDIQIGLRVPSNMWHSHQRVGGNDGDGGGNGVGGHSDGGRSGIFTFWMNIRDTPLRDVLSSSHVVRGDASLKMRFHVVEQIRHVDFSDSSGGRESSDSVGGCEEDGDGSGGAGGCSLKGGLRPRYPPSSPLLPSVKYISPDWRHRGRHRRA</sequence>
<gene>
    <name evidence="2" type="ORF">HZH68_014608</name>
</gene>
<proteinExistence type="predicted"/>
<keyword evidence="3" id="KW-1185">Reference proteome</keyword>
<protein>
    <submittedName>
        <fullName evidence="2">Uncharacterized protein</fullName>
    </submittedName>
</protein>
<feature type="region of interest" description="Disordered" evidence="1">
    <location>
        <begin position="107"/>
        <end position="158"/>
    </location>
</feature>
<name>A0A834JDY2_VESGE</name>
<comment type="caution">
    <text evidence="2">The sequence shown here is derived from an EMBL/GenBank/DDBJ whole genome shotgun (WGS) entry which is preliminary data.</text>
</comment>
<feature type="compositionally biased region" description="Low complexity" evidence="1">
    <location>
        <begin position="108"/>
        <end position="122"/>
    </location>
</feature>
<dbReference type="EMBL" id="JACSDZ010000018">
    <property type="protein sequence ID" value="KAF7383851.1"/>
    <property type="molecule type" value="Genomic_DNA"/>
</dbReference>
<dbReference type="Proteomes" id="UP000617340">
    <property type="component" value="Unassembled WGS sequence"/>
</dbReference>
<dbReference type="AlphaFoldDB" id="A0A834JDY2"/>
<organism evidence="2 3">
    <name type="scientific">Vespula germanica</name>
    <name type="common">German yellow jacket</name>
    <name type="synonym">Paravespula germanica</name>
    <dbReference type="NCBI Taxonomy" id="30212"/>
    <lineage>
        <taxon>Eukaryota</taxon>
        <taxon>Metazoa</taxon>
        <taxon>Ecdysozoa</taxon>
        <taxon>Arthropoda</taxon>
        <taxon>Hexapoda</taxon>
        <taxon>Insecta</taxon>
        <taxon>Pterygota</taxon>
        <taxon>Neoptera</taxon>
        <taxon>Endopterygota</taxon>
        <taxon>Hymenoptera</taxon>
        <taxon>Apocrita</taxon>
        <taxon>Aculeata</taxon>
        <taxon>Vespoidea</taxon>
        <taxon>Vespidae</taxon>
        <taxon>Vespinae</taxon>
        <taxon>Vespula</taxon>
    </lineage>
</organism>
<reference evidence="2" key="1">
    <citation type="journal article" date="2020" name="G3 (Bethesda)">
        <title>High-Quality Assemblies for Three Invasive Social Wasps from the &lt;i&gt;Vespula&lt;/i&gt; Genus.</title>
        <authorList>
            <person name="Harrop T.W.R."/>
            <person name="Guhlin J."/>
            <person name="McLaughlin G.M."/>
            <person name="Permina E."/>
            <person name="Stockwell P."/>
            <person name="Gilligan J."/>
            <person name="Le Lec M.F."/>
            <person name="Gruber M.A.M."/>
            <person name="Quinn O."/>
            <person name="Lovegrove M."/>
            <person name="Duncan E.J."/>
            <person name="Remnant E.J."/>
            <person name="Van Eeckhoven J."/>
            <person name="Graham B."/>
            <person name="Knapp R.A."/>
            <person name="Langford K.W."/>
            <person name="Kronenberg Z."/>
            <person name="Press M.O."/>
            <person name="Eacker S.M."/>
            <person name="Wilson-Rankin E.E."/>
            <person name="Purcell J."/>
            <person name="Lester P.J."/>
            <person name="Dearden P.K."/>
        </authorList>
    </citation>
    <scope>NUCLEOTIDE SEQUENCE</scope>
    <source>
        <strain evidence="2">Linc-1</strain>
    </source>
</reference>
<accession>A0A834JDY2</accession>